<evidence type="ECO:0000313" key="9">
    <source>
        <dbReference type="Proteomes" id="UP000460718"/>
    </source>
</evidence>
<evidence type="ECO:0000259" key="6">
    <source>
        <dbReference type="PROSITE" id="PS50178"/>
    </source>
</evidence>
<dbReference type="InterPro" id="IPR052727">
    <property type="entry name" value="Rab4/Rab5_effector"/>
</dbReference>
<evidence type="ECO:0000256" key="3">
    <source>
        <dbReference type="ARBA" id="ARBA00022833"/>
    </source>
</evidence>
<evidence type="ECO:0000313" key="7">
    <source>
        <dbReference type="EMBL" id="KAE9002750.1"/>
    </source>
</evidence>
<proteinExistence type="predicted"/>
<dbReference type="InterPro" id="IPR017455">
    <property type="entry name" value="Znf_FYVE-rel"/>
</dbReference>
<dbReference type="Gene3D" id="3.30.40.10">
    <property type="entry name" value="Zinc/RING finger domain, C3HC4 (zinc finger)"/>
    <property type="match status" value="1"/>
</dbReference>
<accession>A0A6A3K511</accession>
<dbReference type="PANTHER" id="PTHR13510">
    <property type="entry name" value="FYVE-FINGER-CONTAINING RAB5 EFFECTOR PROTEIN RABENOSYN-5-RELATED"/>
    <property type="match status" value="1"/>
</dbReference>
<dbReference type="AlphaFoldDB" id="A0A6A3K511"/>
<dbReference type="Proteomes" id="UP000460718">
    <property type="component" value="Unassembled WGS sequence"/>
</dbReference>
<evidence type="ECO:0000256" key="2">
    <source>
        <dbReference type="ARBA" id="ARBA00022771"/>
    </source>
</evidence>
<protein>
    <recommendedName>
        <fullName evidence="6">FYVE-type domain-containing protein</fullName>
    </recommendedName>
</protein>
<dbReference type="GO" id="GO:0008270">
    <property type="term" value="F:zinc ion binding"/>
    <property type="evidence" value="ECO:0007669"/>
    <property type="project" value="UniProtKB-KW"/>
</dbReference>
<organism evidence="7 9">
    <name type="scientific">Phytophthora fragariae</name>
    <dbReference type="NCBI Taxonomy" id="53985"/>
    <lineage>
        <taxon>Eukaryota</taxon>
        <taxon>Sar</taxon>
        <taxon>Stramenopiles</taxon>
        <taxon>Oomycota</taxon>
        <taxon>Peronosporomycetes</taxon>
        <taxon>Peronosporales</taxon>
        <taxon>Peronosporaceae</taxon>
        <taxon>Phytophthora</taxon>
    </lineage>
</organism>
<reference evidence="9 10" key="1">
    <citation type="submission" date="2018-09" db="EMBL/GenBank/DDBJ databases">
        <title>Genomic investigation of the strawberry pathogen Phytophthora fragariae indicates pathogenicity is determined by transcriptional variation in three key races.</title>
        <authorList>
            <person name="Adams T.M."/>
            <person name="Armitage A.D."/>
            <person name="Sobczyk M.K."/>
            <person name="Bates H.J."/>
            <person name="Dunwell J.M."/>
            <person name="Nellist C.F."/>
            <person name="Harrison R.J."/>
        </authorList>
    </citation>
    <scope>NUCLEOTIDE SEQUENCE [LARGE SCALE GENOMIC DNA]</scope>
    <source>
        <strain evidence="8 10">NOV-77</strain>
        <strain evidence="7 9">SCRP245</strain>
    </source>
</reference>
<dbReference type="PANTHER" id="PTHR13510:SF44">
    <property type="entry name" value="RABENOSYN-5"/>
    <property type="match status" value="1"/>
</dbReference>
<name>A0A6A3K511_9STRA</name>
<feature type="compositionally biased region" description="Low complexity" evidence="5">
    <location>
        <begin position="269"/>
        <end position="287"/>
    </location>
</feature>
<dbReference type="Proteomes" id="UP000486351">
    <property type="component" value="Unassembled WGS sequence"/>
</dbReference>
<evidence type="ECO:0000313" key="10">
    <source>
        <dbReference type="Proteomes" id="UP000486351"/>
    </source>
</evidence>
<keyword evidence="2 4" id="KW-0863">Zinc-finger</keyword>
<dbReference type="EMBL" id="QXFY01003188">
    <property type="protein sequence ID" value="KAE9287667.1"/>
    <property type="molecule type" value="Genomic_DNA"/>
</dbReference>
<evidence type="ECO:0000256" key="5">
    <source>
        <dbReference type="SAM" id="MobiDB-lite"/>
    </source>
</evidence>
<dbReference type="SUPFAM" id="SSF57903">
    <property type="entry name" value="FYVE/PHD zinc finger"/>
    <property type="match status" value="1"/>
</dbReference>
<evidence type="ECO:0000313" key="8">
    <source>
        <dbReference type="EMBL" id="KAE9287667.1"/>
    </source>
</evidence>
<dbReference type="InterPro" id="IPR013083">
    <property type="entry name" value="Znf_RING/FYVE/PHD"/>
</dbReference>
<keyword evidence="1" id="KW-0479">Metal-binding</keyword>
<evidence type="ECO:0000256" key="1">
    <source>
        <dbReference type="ARBA" id="ARBA00022723"/>
    </source>
</evidence>
<feature type="region of interest" description="Disordered" evidence="5">
    <location>
        <begin position="266"/>
        <end position="296"/>
    </location>
</feature>
<evidence type="ECO:0000256" key="4">
    <source>
        <dbReference type="PROSITE-ProRule" id="PRU00091"/>
    </source>
</evidence>
<gene>
    <name evidence="8" type="ORF">PF008_g26343</name>
    <name evidence="7" type="ORF">PF011_g13173</name>
</gene>
<dbReference type="PROSITE" id="PS50178">
    <property type="entry name" value="ZF_FYVE"/>
    <property type="match status" value="1"/>
</dbReference>
<sequence>MMKNRLVDKLPELSVSDADRNMLRDLARTLVAHNVEQCNMLLVTKNGYPDSATGQWKEMRRKDGLRIYRERPSSVRGAVPFTPSLLLLGTVDGTVEDVMYGVVAPTDAALKIKSICVNDGMLDTKMLCELEESSAEDPFHHVGIKWKLYHGSDYVSLDATGVVHSSKGERIGYNLAHSVAFSELPDFKSQGVLRGNMSVCSLYKQKTPTTVECYVRGFFDFPTKNEMLNNVALQALASQWLSFGRKVECGRMKKLAWKVRRNSLDGRSSEASSSSSSTCSSSSFGSSPNARVSPPQSIRPGACTMCFSSFGFLGTSRETCQSCMQLVCTRCAVKKIVCVAAPNGRTVLEKKRQFCRGCIDDALGCDTLAIAREELAFDQDRGDDDDFSHNPELSKAFKVREANMSYPIPGPKSYYM</sequence>
<comment type="caution">
    <text evidence="7">The sequence shown here is derived from an EMBL/GenBank/DDBJ whole genome shotgun (WGS) entry which is preliminary data.</text>
</comment>
<dbReference type="InterPro" id="IPR011011">
    <property type="entry name" value="Znf_FYVE_PHD"/>
</dbReference>
<dbReference type="EMBL" id="QXFW01000799">
    <property type="protein sequence ID" value="KAE9002750.1"/>
    <property type="molecule type" value="Genomic_DNA"/>
</dbReference>
<feature type="domain" description="FYVE-type" evidence="6">
    <location>
        <begin position="303"/>
        <end position="363"/>
    </location>
</feature>
<keyword evidence="3" id="KW-0862">Zinc</keyword>